<reference evidence="2 4" key="4">
    <citation type="submission" date="2021-10" db="EMBL/GenBank/DDBJ databases">
        <title>Whole-genome sequencing analysis of Laribacter hongkongensis: virulence gene profiles, carbohydrate-active enzyme prediction, and antimicrobial resistance characterization.</title>
        <authorList>
            <person name="Yuan P."/>
            <person name="Zhan Y."/>
            <person name="Chen D."/>
        </authorList>
    </citation>
    <scope>NUCLEOTIDE SEQUENCE [LARGE SCALE GENOMIC DNA]</scope>
    <source>
        <strain evidence="2 4">W67</strain>
    </source>
</reference>
<dbReference type="AlphaFoldDB" id="A0A248LGH0"/>
<name>A0A248LGH0_9NEIS</name>
<proteinExistence type="predicted"/>
<accession>A0A248LGH0</accession>
<keyword evidence="2" id="KW-0547">Nucleotide-binding</keyword>
<dbReference type="EMBL" id="JAJAXM010000013">
    <property type="protein sequence ID" value="MCG9026014.1"/>
    <property type="molecule type" value="Genomic_DNA"/>
</dbReference>
<reference evidence="1" key="1">
    <citation type="journal article" date="2017" name="J. Antimicrob. Chemother.">
        <title>Emergence and genomic analysis of MDR Laribacter hongkongensis strain HLGZ1 from Guangzhou, China.</title>
        <authorList>
            <person name="Wu H.K."/>
            <person name="Chen J.H."/>
            <person name="Yang L."/>
            <person name="Li A.R."/>
            <person name="Su D.H."/>
            <person name="Lin Y.P."/>
            <person name="Chen D.Q."/>
        </authorList>
    </citation>
    <scope>NUCLEOTIDE SEQUENCE</scope>
    <source>
        <strain evidence="1">HLGZ1</strain>
    </source>
</reference>
<evidence type="ECO:0000313" key="4">
    <source>
        <dbReference type="Proteomes" id="UP001200247"/>
    </source>
</evidence>
<organism evidence="1 3">
    <name type="scientific">Laribacter hongkongensis</name>
    <dbReference type="NCBI Taxonomy" id="168471"/>
    <lineage>
        <taxon>Bacteria</taxon>
        <taxon>Pseudomonadati</taxon>
        <taxon>Pseudomonadota</taxon>
        <taxon>Betaproteobacteria</taxon>
        <taxon>Neisseriales</taxon>
        <taxon>Aquaspirillaceae</taxon>
        <taxon>Laribacter</taxon>
    </lineage>
</organism>
<gene>
    <name evidence="2" type="ORF">LH440_08880</name>
    <name evidence="1" type="ORF">LHGZ1_0452</name>
</gene>
<dbReference type="InterPro" id="IPR036890">
    <property type="entry name" value="HATPase_C_sf"/>
</dbReference>
<dbReference type="EMBL" id="CP022115">
    <property type="protein sequence ID" value="ASJ23283.1"/>
    <property type="molecule type" value="Genomic_DNA"/>
</dbReference>
<dbReference type="Pfam" id="PF13589">
    <property type="entry name" value="HATPase_c_3"/>
    <property type="match status" value="1"/>
</dbReference>
<evidence type="ECO:0000313" key="2">
    <source>
        <dbReference type="EMBL" id="MCG9026014.1"/>
    </source>
</evidence>
<reference evidence="1" key="3">
    <citation type="submission" date="2017-06" db="EMBL/GenBank/DDBJ databases">
        <authorList>
            <person name="Kim H.J."/>
            <person name="Triplett B.A."/>
        </authorList>
    </citation>
    <scope>NUCLEOTIDE SEQUENCE</scope>
    <source>
        <strain evidence="1">HLGZ1</strain>
    </source>
</reference>
<dbReference type="GO" id="GO:0005524">
    <property type="term" value="F:ATP binding"/>
    <property type="evidence" value="ECO:0007669"/>
    <property type="project" value="UniProtKB-KW"/>
</dbReference>
<keyword evidence="2" id="KW-0067">ATP-binding</keyword>
<protein>
    <submittedName>
        <fullName evidence="2">ATP-binding protein</fullName>
    </submittedName>
    <submittedName>
        <fullName evidence="1">DNA mismatch repair protein</fullName>
    </submittedName>
</protein>
<dbReference type="OrthoDB" id="8765545at2"/>
<dbReference type="SUPFAM" id="SSF55874">
    <property type="entry name" value="ATPase domain of HSP90 chaperone/DNA topoisomerase II/histidine kinase"/>
    <property type="match status" value="1"/>
</dbReference>
<evidence type="ECO:0000313" key="1">
    <source>
        <dbReference type="EMBL" id="ASJ23283.1"/>
    </source>
</evidence>
<evidence type="ECO:0000313" key="3">
    <source>
        <dbReference type="Proteomes" id="UP000197424"/>
    </source>
</evidence>
<reference evidence="3" key="2">
    <citation type="submission" date="2017-06" db="EMBL/GenBank/DDBJ databases">
        <title>Whole genome sequence of Laribacter hongkongensis LHGZ1.</title>
        <authorList>
            <person name="Chen D."/>
            <person name="Wu H."/>
            <person name="Chen J."/>
        </authorList>
    </citation>
    <scope>NUCLEOTIDE SEQUENCE [LARGE SCALE GENOMIC DNA]</scope>
    <source>
        <strain evidence="3">LHGZ1</strain>
    </source>
</reference>
<sequence length="663" mass="75322">MSEQDISGTTEINDEGIKKHFDRIEPWEAISELVWNGFDAGATNVRISVEQNEMHATEKVSILDDGEGIDYQRIKDNFGRFNDSAKKGDLSQHGRHGRGRLAFYRLCHRAIWHTKNSHGCASITISSSNIKKYDGKAGISPDTIPPDLKPLPTGTSVVLESFSDNLPENGRLRDMLSKELGWYLALNPKKTLHVNSVRVNSPANTVTDERVTVSEYDFLISIIRWHEKPNSEKSYVYLLNSEGRIAHKRLSTFNQKPNFYTSIYIKSNWANSFKGEVADLVTDPECTLGSDVWKKVSQCASNLAQKVYQDFLREFIDRELDSYEDGGIFPPYHGVSKPYAEWRLGYTKKIVRTLYAADPSILQSLNKKQKKIVVRLIDRLAISNENDALFEIISGVLDLNPDSLERLGEQLKNTQLDHIISTIETIQQRMSTVGMLRGIMDKHFKKVLETPDLQKVIEANTWLFGHQYETIGAEEDTFTKIAKELRAKVKGIDGLDLDDFDPSESVEVAGVQRQTDLFLARKRPHIDDTGRKIFKCTIIEIKRPSISLNVKHLRQLDDYAAIISKHPAYSSESIHFDLILVGRKISSDDIEIPSRLNSHRGKGHPGLVSDDGKVKRYVLNWYTLLDDLELAQQYLLEKLQIKRDSFEAESKDTLLDALQAETV</sequence>
<dbReference type="Proteomes" id="UP000197424">
    <property type="component" value="Chromosome"/>
</dbReference>
<dbReference type="Gene3D" id="3.30.565.10">
    <property type="entry name" value="Histidine kinase-like ATPase, C-terminal domain"/>
    <property type="match status" value="1"/>
</dbReference>
<dbReference type="RefSeq" id="WP_088860009.1">
    <property type="nucleotide sequence ID" value="NZ_CP022115.1"/>
</dbReference>
<dbReference type="Proteomes" id="UP001200247">
    <property type="component" value="Unassembled WGS sequence"/>
</dbReference>